<gene>
    <name evidence="2" type="ORF">HUW51_17345</name>
</gene>
<keyword evidence="2" id="KW-0418">Kinase</keyword>
<reference evidence="2 3" key="1">
    <citation type="journal article" date="2018" name="Int. J. Syst. Evol. Microbiol.">
        <title>Adhaeribacter swui sp. nov., isolated from wet mud.</title>
        <authorList>
            <person name="Kim D.U."/>
            <person name="Kim K.W."/>
            <person name="Kang M.S."/>
            <person name="Kim J.Y."/>
            <person name="Jang J.H."/>
            <person name="Kim M.K."/>
        </authorList>
    </citation>
    <scope>NUCLEOTIDE SEQUENCE [LARGE SCALE GENOMIC DNA]</scope>
    <source>
        <strain evidence="2 3">KCTC 52873</strain>
    </source>
</reference>
<dbReference type="GO" id="GO:0000155">
    <property type="term" value="F:phosphorelay sensor kinase activity"/>
    <property type="evidence" value="ECO:0007669"/>
    <property type="project" value="InterPro"/>
</dbReference>
<keyword evidence="3" id="KW-1185">Reference proteome</keyword>
<evidence type="ECO:0000313" key="2">
    <source>
        <dbReference type="EMBL" id="QNF34401.1"/>
    </source>
</evidence>
<dbReference type="RefSeq" id="WP_185270882.1">
    <property type="nucleotide sequence ID" value="NZ_CP055156.1"/>
</dbReference>
<keyword evidence="2" id="KW-0808">Transferase</keyword>
<dbReference type="InterPro" id="IPR036890">
    <property type="entry name" value="HATPase_C_sf"/>
</dbReference>
<dbReference type="AlphaFoldDB" id="A0A7G7GB67"/>
<dbReference type="KEGG" id="aswu:HUW51_17345"/>
<sequence>MINGLVSQISFSPVNFISSQGINFKKSIKLNFSLFYICRELLVISALGYFIKSAKQEQQLQRIHKQQLQAELTYLKVQLQPHFFFNTLNNIYALILQDSVQAAPLVARLAEMMRYIIYEASKPLVQLQQEIDFLKHYVAVEAVRYSGQTRILFDTQGIRDTAQIEPLLLLPLVENSFKHGLAEETNAGFVQIIISLMGKELFTEISNSKAGLVRNPPKGIGLENVLKRLDLLYPGRYTMEINNGETVYELRLTIQLKSHDTVPYSG</sequence>
<dbReference type="PANTHER" id="PTHR34220">
    <property type="entry name" value="SENSOR HISTIDINE KINASE YPDA"/>
    <property type="match status" value="1"/>
</dbReference>
<dbReference type="PANTHER" id="PTHR34220:SF7">
    <property type="entry name" value="SENSOR HISTIDINE KINASE YPDA"/>
    <property type="match status" value="1"/>
</dbReference>
<accession>A0A7G7GB67</accession>
<dbReference type="Gene3D" id="3.30.565.10">
    <property type="entry name" value="Histidine kinase-like ATPase, C-terminal domain"/>
    <property type="match status" value="1"/>
</dbReference>
<dbReference type="GO" id="GO:0016020">
    <property type="term" value="C:membrane"/>
    <property type="evidence" value="ECO:0007669"/>
    <property type="project" value="InterPro"/>
</dbReference>
<name>A0A7G7GB67_9BACT</name>
<dbReference type="Proteomes" id="UP000515237">
    <property type="component" value="Chromosome"/>
</dbReference>
<organism evidence="2 3">
    <name type="scientific">Adhaeribacter swui</name>
    <dbReference type="NCBI Taxonomy" id="2086471"/>
    <lineage>
        <taxon>Bacteria</taxon>
        <taxon>Pseudomonadati</taxon>
        <taxon>Bacteroidota</taxon>
        <taxon>Cytophagia</taxon>
        <taxon>Cytophagales</taxon>
        <taxon>Hymenobacteraceae</taxon>
        <taxon>Adhaeribacter</taxon>
    </lineage>
</organism>
<dbReference type="Pfam" id="PF06580">
    <property type="entry name" value="His_kinase"/>
    <property type="match status" value="1"/>
</dbReference>
<protein>
    <submittedName>
        <fullName evidence="2">Sensor histidine kinase</fullName>
    </submittedName>
</protein>
<evidence type="ECO:0000313" key="3">
    <source>
        <dbReference type="Proteomes" id="UP000515237"/>
    </source>
</evidence>
<dbReference type="InterPro" id="IPR050640">
    <property type="entry name" value="Bact_2-comp_sensor_kinase"/>
</dbReference>
<feature type="domain" description="Signal transduction histidine kinase internal region" evidence="1">
    <location>
        <begin position="70"/>
        <end position="147"/>
    </location>
</feature>
<dbReference type="InterPro" id="IPR010559">
    <property type="entry name" value="Sig_transdc_His_kin_internal"/>
</dbReference>
<proteinExistence type="predicted"/>
<evidence type="ECO:0000259" key="1">
    <source>
        <dbReference type="Pfam" id="PF06580"/>
    </source>
</evidence>
<dbReference type="EMBL" id="CP055156">
    <property type="protein sequence ID" value="QNF34401.1"/>
    <property type="molecule type" value="Genomic_DNA"/>
</dbReference>